<sequence length="167" mass="19028">MDSKRNDGLIAVGLLFVEAGLFGFGHGMSVSPEVSSGNGNPAILLIFVLIPLFVIHVRAVIRFLHRLQVRPFGLAILLLLNGSSVLFASIYQIHHYRTYRAELINHLMHREGTTRDLEYIRSITSAFDIHMNDQTFNSMTFFIFTCAIFLVSSSFLLLHHWWLNVPR</sequence>
<evidence type="ECO:0000256" key="1">
    <source>
        <dbReference type="SAM" id="Phobius"/>
    </source>
</evidence>
<keyword evidence="3" id="KW-1185">Reference proteome</keyword>
<organism evidence="2 3">
    <name type="scientific">Exiguobacterium oxidotolerans</name>
    <dbReference type="NCBI Taxonomy" id="223958"/>
    <lineage>
        <taxon>Bacteria</taxon>
        <taxon>Bacillati</taxon>
        <taxon>Bacillota</taxon>
        <taxon>Bacilli</taxon>
        <taxon>Bacillales</taxon>
        <taxon>Bacillales Family XII. Incertae Sedis</taxon>
        <taxon>Exiguobacterium</taxon>
    </lineage>
</organism>
<reference evidence="2 3" key="1">
    <citation type="submission" date="2019-10" db="EMBL/GenBank/DDBJ databases">
        <authorList>
            <person name="Karimi E."/>
        </authorList>
    </citation>
    <scope>NUCLEOTIDE SEQUENCE [LARGE SCALE GENOMIC DNA]</scope>
    <source>
        <strain evidence="2">Exiguobacterium sp. 9Y</strain>
    </source>
</reference>
<accession>A0A653IHX5</accession>
<feature type="transmembrane region" description="Helical" evidence="1">
    <location>
        <begin position="141"/>
        <end position="163"/>
    </location>
</feature>
<dbReference type="EMBL" id="CABWKQ010000032">
    <property type="protein sequence ID" value="VWX38371.1"/>
    <property type="molecule type" value="Genomic_DNA"/>
</dbReference>
<dbReference type="RefSeq" id="WP_159174020.1">
    <property type="nucleotide sequence ID" value="NZ_LR732312.1"/>
</dbReference>
<proteinExistence type="predicted"/>
<feature type="transmembrane region" description="Helical" evidence="1">
    <location>
        <begin position="42"/>
        <end position="61"/>
    </location>
</feature>
<dbReference type="AlphaFoldDB" id="A0A653IHX5"/>
<evidence type="ECO:0000313" key="3">
    <source>
        <dbReference type="Proteomes" id="UP000439752"/>
    </source>
</evidence>
<keyword evidence="1" id="KW-0472">Membrane</keyword>
<dbReference type="Proteomes" id="UP000439752">
    <property type="component" value="Unassembled WGS sequence"/>
</dbReference>
<name>A0A653IHX5_9BACL</name>
<keyword evidence="1" id="KW-1133">Transmembrane helix</keyword>
<keyword evidence="1" id="KW-0812">Transmembrane</keyword>
<protein>
    <submittedName>
        <fullName evidence="2">Uncharacterized protein</fullName>
    </submittedName>
</protein>
<evidence type="ECO:0000313" key="2">
    <source>
        <dbReference type="EMBL" id="VWX38371.1"/>
    </source>
</evidence>
<gene>
    <name evidence="2" type="ORF">EXIGUO9Y_380130</name>
</gene>
<feature type="transmembrane region" description="Helical" evidence="1">
    <location>
        <begin position="9"/>
        <end position="30"/>
    </location>
</feature>
<feature type="transmembrane region" description="Helical" evidence="1">
    <location>
        <begin position="73"/>
        <end position="93"/>
    </location>
</feature>